<dbReference type="AlphaFoldDB" id="A0A9X8XJ02"/>
<proteinExistence type="inferred from homology"/>
<organism evidence="7 8">
    <name type="scientific">Streptococcus dysgalactiae subsp. equisimilis</name>
    <name type="common">Streptococcus equisimilis</name>
    <dbReference type="NCBI Taxonomy" id="119602"/>
    <lineage>
        <taxon>Bacteria</taxon>
        <taxon>Bacillati</taxon>
        <taxon>Bacillota</taxon>
        <taxon>Bacilli</taxon>
        <taxon>Lactobacillales</taxon>
        <taxon>Streptococcaceae</taxon>
        <taxon>Streptococcus</taxon>
    </lineage>
</organism>
<dbReference type="InterPro" id="IPR036397">
    <property type="entry name" value="RNaseH_sf"/>
</dbReference>
<dbReference type="PROSITE" id="PS01043">
    <property type="entry name" value="TRANSPOSASE_IS30"/>
    <property type="match status" value="1"/>
</dbReference>
<reference evidence="7 8" key="1">
    <citation type="submission" date="2018-06" db="EMBL/GenBank/DDBJ databases">
        <authorList>
            <consortium name="Pathogen Informatics"/>
            <person name="Doyle S."/>
        </authorList>
    </citation>
    <scope>NUCLEOTIDE SEQUENCE [LARGE SCALE GENOMIC DNA]</scope>
    <source>
        <strain evidence="7 8">NCTC11564</strain>
    </source>
</reference>
<evidence type="ECO:0000256" key="4">
    <source>
        <dbReference type="ARBA" id="ARBA00023125"/>
    </source>
</evidence>
<evidence type="ECO:0000256" key="1">
    <source>
        <dbReference type="ARBA" id="ARBA00002190"/>
    </source>
</evidence>
<comment type="function">
    <text evidence="1">Required for the transposition of the insertion element.</text>
</comment>
<dbReference type="GO" id="GO:0006313">
    <property type="term" value="P:DNA transposition"/>
    <property type="evidence" value="ECO:0007669"/>
    <property type="project" value="InterPro"/>
</dbReference>
<dbReference type="EMBL" id="UHFO01000001">
    <property type="protein sequence ID" value="SUN65276.1"/>
    <property type="molecule type" value="Genomic_DNA"/>
</dbReference>
<evidence type="ECO:0000256" key="5">
    <source>
        <dbReference type="ARBA" id="ARBA00023172"/>
    </source>
</evidence>
<dbReference type="PANTHER" id="PTHR10948:SF23">
    <property type="entry name" value="TRANSPOSASE INSI FOR INSERTION SEQUENCE ELEMENT IS30A-RELATED"/>
    <property type="match status" value="1"/>
</dbReference>
<dbReference type="NCBIfam" id="NF033563">
    <property type="entry name" value="transpos_IS30"/>
    <property type="match status" value="1"/>
</dbReference>
<dbReference type="Pfam" id="PF13936">
    <property type="entry name" value="HTH_38"/>
    <property type="match status" value="1"/>
</dbReference>
<dbReference type="GO" id="GO:0003677">
    <property type="term" value="F:DNA binding"/>
    <property type="evidence" value="ECO:0007669"/>
    <property type="project" value="UniProtKB-KW"/>
</dbReference>
<dbReference type="InterPro" id="IPR001584">
    <property type="entry name" value="Integrase_cat-core"/>
</dbReference>
<gene>
    <name evidence="7" type="ORF">NCTC11564_02315</name>
</gene>
<feature type="domain" description="Integrase catalytic" evidence="6">
    <location>
        <begin position="182"/>
        <end position="338"/>
    </location>
</feature>
<dbReference type="GO" id="GO:0005829">
    <property type="term" value="C:cytosol"/>
    <property type="evidence" value="ECO:0007669"/>
    <property type="project" value="TreeGrafter"/>
</dbReference>
<dbReference type="Proteomes" id="UP000254559">
    <property type="component" value="Unassembled WGS sequence"/>
</dbReference>
<keyword evidence="3" id="KW-0815">Transposition</keyword>
<evidence type="ECO:0000313" key="7">
    <source>
        <dbReference type="EMBL" id="SUN65276.1"/>
    </source>
</evidence>
<name>A0A9X8XJ02_STREQ</name>
<evidence type="ECO:0000256" key="2">
    <source>
        <dbReference type="ARBA" id="ARBA00006363"/>
    </source>
</evidence>
<comment type="caution">
    <text evidence="7">The sequence shown here is derived from an EMBL/GenBank/DDBJ whole genome shotgun (WGS) entry which is preliminary data.</text>
</comment>
<dbReference type="GO" id="GO:0004803">
    <property type="term" value="F:transposase activity"/>
    <property type="evidence" value="ECO:0007669"/>
    <property type="project" value="InterPro"/>
</dbReference>
<dbReference type="InterPro" id="IPR053392">
    <property type="entry name" value="Transposase_IS30-like"/>
</dbReference>
<comment type="similarity">
    <text evidence="2">Belongs to the transposase IS30 family.</text>
</comment>
<dbReference type="InterPro" id="IPR025246">
    <property type="entry name" value="IS30-like_HTH"/>
</dbReference>
<keyword evidence="5" id="KW-0233">DNA recombination</keyword>
<accession>A0A9X8XJ02</accession>
<dbReference type="GO" id="GO:0015074">
    <property type="term" value="P:DNA integration"/>
    <property type="evidence" value="ECO:0007669"/>
    <property type="project" value="InterPro"/>
</dbReference>
<dbReference type="PROSITE" id="PS50994">
    <property type="entry name" value="INTEGRASE"/>
    <property type="match status" value="1"/>
</dbReference>
<protein>
    <submittedName>
        <fullName evidence="7">Transposase for insertion-like sequence element IS1161</fullName>
    </submittedName>
</protein>
<keyword evidence="4" id="KW-0238">DNA-binding</keyword>
<dbReference type="SUPFAM" id="SSF53098">
    <property type="entry name" value="Ribonuclease H-like"/>
    <property type="match status" value="1"/>
</dbReference>
<evidence type="ECO:0000313" key="8">
    <source>
        <dbReference type="Proteomes" id="UP000254559"/>
    </source>
</evidence>
<dbReference type="PANTHER" id="PTHR10948">
    <property type="entry name" value="TRANSPOSASE"/>
    <property type="match status" value="1"/>
</dbReference>
<evidence type="ECO:0000259" key="6">
    <source>
        <dbReference type="PROSITE" id="PS50994"/>
    </source>
</evidence>
<dbReference type="InterPro" id="IPR051917">
    <property type="entry name" value="Transposase-Integrase"/>
</dbReference>
<dbReference type="InterPro" id="IPR001598">
    <property type="entry name" value="Transposase_IS30_CS"/>
</dbReference>
<evidence type="ECO:0000256" key="3">
    <source>
        <dbReference type="ARBA" id="ARBA00022578"/>
    </source>
</evidence>
<dbReference type="Gene3D" id="3.30.420.10">
    <property type="entry name" value="Ribonuclease H-like superfamily/Ribonuclease H"/>
    <property type="match status" value="1"/>
</dbReference>
<sequence>MNMSNINSTRKSSYSHLSATERGEIAAYLKMGKKPVEIARLLGRHRSTICREIKRGSVDQVKDKNGKQTFFNTYFADNGQRVYETNRQKSSYLKLNGCSARFIAQLESALTANIRLHSVDSFVQTYKVNHPEEVVPSTKTIYRYIKEGLLAIKPIDLPKMVSIRKRSKKVMKTNKKTLGKSIEERPEYINDRSEFGHWEIDLDLGKKTKGEAVMLTLVERQTRYALGVKLEDKQSQTVNRAVTHLISQYPIASITADNGSEFSLLSTLEAVDVYFAHPYSSHERGTNENFNGLLREYVPKGTKTTTPKEVAAIEHWINHYPKRLFNYKSPVEMLKLANFNLKFGTFLLKLHNTGNFLMKVFLFWVLHRTTIIIKGKSTL</sequence>
<dbReference type="InterPro" id="IPR012337">
    <property type="entry name" value="RNaseH-like_sf"/>
</dbReference>